<evidence type="ECO:0008006" key="10">
    <source>
        <dbReference type="Google" id="ProtNLM"/>
    </source>
</evidence>
<feature type="region of interest" description="Disordered" evidence="6">
    <location>
        <begin position="1"/>
        <end position="39"/>
    </location>
</feature>
<feature type="transmembrane region" description="Helical" evidence="7">
    <location>
        <begin position="89"/>
        <end position="110"/>
    </location>
</feature>
<keyword evidence="4 7" id="KW-0472">Membrane</keyword>
<keyword evidence="5" id="KW-0479">Metal-binding</keyword>
<keyword evidence="3 7" id="KW-1133">Transmembrane helix</keyword>
<dbReference type="GO" id="GO:0016020">
    <property type="term" value="C:membrane"/>
    <property type="evidence" value="ECO:0007669"/>
    <property type="project" value="UniProtKB-SubCell"/>
</dbReference>
<evidence type="ECO:0000256" key="5">
    <source>
        <dbReference type="PIRSR" id="PIRSR604254-1"/>
    </source>
</evidence>
<sequence>MSRRASGRRNGRVDSEDATKGRKGERIERVDSADATKEKMNSREKRRLLKYEELPEFLKDNEFILDYYRCEWPLKDTFLSVFSLHNETLNIWTHLGGFVIFAAMAVLSLMENTNDDDEGSISSFFRTNVVATPLMTILSLHSTNSSKNSAPTDSHYIHYSRSSLLGINRADSELLPRWPWFVFLSGAMCCLVFSSLSHLLACHSKRLNLFFWRLDYTGISIMIVCSFFAPVYYVFYCQPIWQLLYLTSITIFGILSIITLLAPALSSPRFRKFRASLFLTMGFSGVIPAIHAATLHWAHSQMLIALGYEVFMGMLYAIGAGFYVSRIPERWKPGCFDLAGHSHQIFHVFVVGGALAHSVATLIMMNWRQGSLTC</sequence>
<dbReference type="AlphaFoldDB" id="A0AAW1JNC2"/>
<keyword evidence="2 7" id="KW-0812">Transmembrane</keyword>
<evidence type="ECO:0000256" key="2">
    <source>
        <dbReference type="ARBA" id="ARBA00022692"/>
    </source>
</evidence>
<feature type="transmembrane region" description="Helical" evidence="7">
    <location>
        <begin position="303"/>
        <end position="324"/>
    </location>
</feature>
<keyword evidence="5" id="KW-0862">Zinc</keyword>
<feature type="compositionally biased region" description="Basic and acidic residues" evidence="6">
    <location>
        <begin position="11"/>
        <end position="39"/>
    </location>
</feature>
<feature type="transmembrane region" description="Helical" evidence="7">
    <location>
        <begin position="345"/>
        <end position="367"/>
    </location>
</feature>
<evidence type="ECO:0000313" key="8">
    <source>
        <dbReference type="EMBL" id="KAK9705750.1"/>
    </source>
</evidence>
<name>A0AAW1JNC2_SAPOF</name>
<gene>
    <name evidence="8" type="ORF">RND81_07G079100</name>
</gene>
<feature type="transmembrane region" description="Helical" evidence="7">
    <location>
        <begin position="178"/>
        <end position="202"/>
    </location>
</feature>
<feature type="binding site" evidence="5">
    <location>
        <position position="343"/>
    </location>
    <ligand>
        <name>Zn(2+)</name>
        <dbReference type="ChEBI" id="CHEBI:29105"/>
    </ligand>
</feature>
<dbReference type="GO" id="GO:0009725">
    <property type="term" value="P:response to hormone"/>
    <property type="evidence" value="ECO:0007669"/>
    <property type="project" value="UniProtKB-ARBA"/>
</dbReference>
<dbReference type="PANTHER" id="PTHR20855:SF100">
    <property type="entry name" value="HEPTAHELICAL TRANSMEMBRANE PROTEIN 2"/>
    <property type="match status" value="1"/>
</dbReference>
<feature type="binding site" evidence="5">
    <location>
        <position position="198"/>
    </location>
    <ligand>
        <name>Zn(2+)</name>
        <dbReference type="ChEBI" id="CHEBI:29105"/>
    </ligand>
</feature>
<evidence type="ECO:0000256" key="7">
    <source>
        <dbReference type="SAM" id="Phobius"/>
    </source>
</evidence>
<evidence type="ECO:0000256" key="3">
    <source>
        <dbReference type="ARBA" id="ARBA00022989"/>
    </source>
</evidence>
<dbReference type="EMBL" id="JBDFQZ010000007">
    <property type="protein sequence ID" value="KAK9705750.1"/>
    <property type="molecule type" value="Genomic_DNA"/>
</dbReference>
<dbReference type="Pfam" id="PF03006">
    <property type="entry name" value="HlyIII"/>
    <property type="match status" value="1"/>
</dbReference>
<reference evidence="8" key="1">
    <citation type="submission" date="2024-03" db="EMBL/GenBank/DDBJ databases">
        <title>WGS assembly of Saponaria officinalis var. Norfolk2.</title>
        <authorList>
            <person name="Jenkins J."/>
            <person name="Shu S."/>
            <person name="Grimwood J."/>
            <person name="Barry K."/>
            <person name="Goodstein D."/>
            <person name="Schmutz J."/>
            <person name="Leebens-Mack J."/>
            <person name="Osbourn A."/>
        </authorList>
    </citation>
    <scope>NUCLEOTIDE SEQUENCE [LARGE SCALE GENOMIC DNA]</scope>
    <source>
        <strain evidence="8">JIC</strain>
    </source>
</reference>
<evidence type="ECO:0000313" key="9">
    <source>
        <dbReference type="Proteomes" id="UP001443914"/>
    </source>
</evidence>
<feature type="transmembrane region" description="Helical" evidence="7">
    <location>
        <begin position="242"/>
        <end position="265"/>
    </location>
</feature>
<dbReference type="GO" id="GO:0038023">
    <property type="term" value="F:signaling receptor activity"/>
    <property type="evidence" value="ECO:0007669"/>
    <property type="project" value="TreeGrafter"/>
</dbReference>
<accession>A0AAW1JNC2</accession>
<proteinExistence type="predicted"/>
<dbReference type="Proteomes" id="UP001443914">
    <property type="component" value="Unassembled WGS sequence"/>
</dbReference>
<feature type="binding site" evidence="5">
    <location>
        <position position="347"/>
    </location>
    <ligand>
        <name>Zn(2+)</name>
        <dbReference type="ChEBI" id="CHEBI:29105"/>
    </ligand>
</feature>
<evidence type="ECO:0000256" key="4">
    <source>
        <dbReference type="ARBA" id="ARBA00023136"/>
    </source>
</evidence>
<keyword evidence="9" id="KW-1185">Reference proteome</keyword>
<evidence type="ECO:0000256" key="6">
    <source>
        <dbReference type="SAM" id="MobiDB-lite"/>
    </source>
</evidence>
<feature type="compositionally biased region" description="Basic residues" evidence="6">
    <location>
        <begin position="1"/>
        <end position="10"/>
    </location>
</feature>
<comment type="caution">
    <text evidence="8">The sequence shown here is derived from an EMBL/GenBank/DDBJ whole genome shotgun (WGS) entry which is preliminary data.</text>
</comment>
<protein>
    <recommendedName>
        <fullName evidence="10">Heptahelical transmembrane protein 2</fullName>
    </recommendedName>
</protein>
<organism evidence="8 9">
    <name type="scientific">Saponaria officinalis</name>
    <name type="common">Common soapwort</name>
    <name type="synonym">Lychnis saponaria</name>
    <dbReference type="NCBI Taxonomy" id="3572"/>
    <lineage>
        <taxon>Eukaryota</taxon>
        <taxon>Viridiplantae</taxon>
        <taxon>Streptophyta</taxon>
        <taxon>Embryophyta</taxon>
        <taxon>Tracheophyta</taxon>
        <taxon>Spermatophyta</taxon>
        <taxon>Magnoliopsida</taxon>
        <taxon>eudicotyledons</taxon>
        <taxon>Gunneridae</taxon>
        <taxon>Pentapetalae</taxon>
        <taxon>Caryophyllales</taxon>
        <taxon>Caryophyllaceae</taxon>
        <taxon>Caryophylleae</taxon>
        <taxon>Saponaria</taxon>
    </lineage>
</organism>
<feature type="transmembrane region" description="Helical" evidence="7">
    <location>
        <begin position="214"/>
        <end position="236"/>
    </location>
</feature>
<feature type="transmembrane region" description="Helical" evidence="7">
    <location>
        <begin position="277"/>
        <end position="297"/>
    </location>
</feature>
<evidence type="ECO:0000256" key="1">
    <source>
        <dbReference type="ARBA" id="ARBA00004141"/>
    </source>
</evidence>
<comment type="subcellular location">
    <subcellularLocation>
        <location evidence="1">Membrane</location>
        <topology evidence="1">Multi-pass membrane protein</topology>
    </subcellularLocation>
</comment>
<dbReference type="GO" id="GO:0009744">
    <property type="term" value="P:response to sucrose"/>
    <property type="evidence" value="ECO:0007669"/>
    <property type="project" value="UniProtKB-ARBA"/>
</dbReference>
<dbReference type="InterPro" id="IPR004254">
    <property type="entry name" value="AdipoR/HlyIII-related"/>
</dbReference>
<dbReference type="PANTHER" id="PTHR20855">
    <property type="entry name" value="ADIPOR/PROGESTIN RECEPTOR-RELATED"/>
    <property type="match status" value="1"/>
</dbReference>
<dbReference type="GO" id="GO:0046872">
    <property type="term" value="F:metal ion binding"/>
    <property type="evidence" value="ECO:0007669"/>
    <property type="project" value="UniProtKB-KW"/>
</dbReference>